<proteinExistence type="predicted"/>
<reference evidence="3" key="2">
    <citation type="submission" date="2017-11" db="EMBL/GenBank/DDBJ databases">
        <title>PacBio sequencing of new strain of the secondary endosymbiont Candidatus Hamiltonella defensa.</title>
        <authorList>
            <person name="Strand M.R."/>
            <person name="Oliver K."/>
        </authorList>
    </citation>
    <scope>NUCLEOTIDE SEQUENCE [LARGE SCALE GENOMIC DNA]</scope>
    <source>
        <strain evidence="3">A2C</strain>
        <plasmid evidence="3">phda2c.1</plasmid>
    </source>
</reference>
<evidence type="ECO:0000313" key="2">
    <source>
        <dbReference type="EMBL" id="ATW30798.1"/>
    </source>
</evidence>
<organism evidence="2 3">
    <name type="scientific">Candidatus Williamhamiltonella defendens</name>
    <dbReference type="NCBI Taxonomy" id="138072"/>
    <lineage>
        <taxon>Bacteria</taxon>
        <taxon>Pseudomonadati</taxon>
        <taxon>Pseudomonadota</taxon>
        <taxon>Gammaproteobacteria</taxon>
        <taxon>Enterobacterales</taxon>
        <taxon>Enterobacteriaceae</taxon>
        <taxon>aphid secondary symbionts</taxon>
        <taxon>Candidatus Williamhamiltonella</taxon>
    </lineage>
</organism>
<dbReference type="InterPro" id="IPR039052">
    <property type="entry name" value="Antitox_PemI-like"/>
</dbReference>
<dbReference type="Pfam" id="PF04014">
    <property type="entry name" value="MazE_antitoxin"/>
    <property type="match status" value="1"/>
</dbReference>
<accession>A0A2D3T4Q7</accession>
<dbReference type="Proteomes" id="UP000230008">
    <property type="component" value="Plasmid pHDA2C.1"/>
</dbReference>
<dbReference type="OMA" id="EQMHASV"/>
<feature type="domain" description="SpoVT-AbrB" evidence="1">
    <location>
        <begin position="6"/>
        <end position="51"/>
    </location>
</feature>
<dbReference type="GO" id="GO:0003677">
    <property type="term" value="F:DNA binding"/>
    <property type="evidence" value="ECO:0007669"/>
    <property type="project" value="InterPro"/>
</dbReference>
<dbReference type="EMBL" id="CP017607">
    <property type="protein sequence ID" value="ATW30798.1"/>
    <property type="molecule type" value="Genomic_DNA"/>
</dbReference>
<protein>
    <submittedName>
        <fullName evidence="2">Addiction module antitoxin</fullName>
    </submittedName>
</protein>
<dbReference type="SUPFAM" id="SSF89447">
    <property type="entry name" value="AbrB/MazE/MraZ-like"/>
    <property type="match status" value="1"/>
</dbReference>
<dbReference type="PANTHER" id="PTHR40516:SF1">
    <property type="entry name" value="ANTITOXIN CHPS-RELATED"/>
    <property type="match status" value="1"/>
</dbReference>
<dbReference type="SMART" id="SM00966">
    <property type="entry name" value="SpoVT_AbrB"/>
    <property type="match status" value="1"/>
</dbReference>
<dbReference type="InterPro" id="IPR037914">
    <property type="entry name" value="SpoVT-AbrB_sf"/>
</dbReference>
<dbReference type="PANTHER" id="PTHR40516">
    <property type="entry name" value="ANTITOXIN CHPS-RELATED"/>
    <property type="match status" value="1"/>
</dbReference>
<reference evidence="3" key="1">
    <citation type="submission" date="2016-10" db="EMBL/GenBank/DDBJ databases">
        <authorList>
            <person name="Chevignon G."/>
        </authorList>
    </citation>
    <scope>NUCLEOTIDE SEQUENCE [LARGE SCALE GENOMIC DNA]</scope>
    <source>
        <strain evidence="3">A2C</strain>
        <plasmid evidence="3">phda2c.1</plasmid>
    </source>
</reference>
<dbReference type="GO" id="GO:0097351">
    <property type="term" value="F:toxin sequestering activity"/>
    <property type="evidence" value="ECO:0007669"/>
    <property type="project" value="InterPro"/>
</dbReference>
<keyword evidence="2" id="KW-0614">Plasmid</keyword>
<gene>
    <name evidence="2" type="ORF">BJP41_09975</name>
</gene>
<evidence type="ECO:0000259" key="1">
    <source>
        <dbReference type="SMART" id="SM00966"/>
    </source>
</evidence>
<dbReference type="RefSeq" id="WP_015873810.1">
    <property type="nucleotide sequence ID" value="NZ_CADIJH010000012.1"/>
</dbReference>
<sequence length="83" mass="9132">MEIVIRKIGNSKGAVIPAALLGELNLAVGDKAEARNENGTLIIVPKKRKKYCLEMLIAKCDSNTSIPKELKDWDQVQPEGNEI</sequence>
<dbReference type="Gene3D" id="2.10.260.10">
    <property type="match status" value="1"/>
</dbReference>
<dbReference type="AlphaFoldDB" id="A0A2D3T4Q7"/>
<dbReference type="GeneID" id="66261067"/>
<geneLocation type="plasmid" evidence="3">
    <name>phda2c.1</name>
</geneLocation>
<dbReference type="InterPro" id="IPR007159">
    <property type="entry name" value="SpoVT-AbrB_dom"/>
</dbReference>
<evidence type="ECO:0000313" key="3">
    <source>
        <dbReference type="Proteomes" id="UP000230008"/>
    </source>
</evidence>
<name>A0A2D3T4Q7_9ENTR</name>